<keyword evidence="2" id="KW-1185">Reference proteome</keyword>
<name>A0A139WIQ7_TRICA</name>
<evidence type="ECO:0000313" key="2">
    <source>
        <dbReference type="Proteomes" id="UP000007266"/>
    </source>
</evidence>
<dbReference type="Proteomes" id="UP000007266">
    <property type="component" value="Linkage group 4"/>
</dbReference>
<gene>
    <name evidence="1" type="primary">AUGUSTUS-3.0.2_32743</name>
    <name evidence="1" type="ORF">TcasGA2_TC032743</name>
</gene>
<dbReference type="InParanoid" id="A0A139WIQ7"/>
<evidence type="ECO:0000313" key="1">
    <source>
        <dbReference type="EMBL" id="KYB27809.1"/>
    </source>
</evidence>
<sequence length="60" mass="6603">MTSGICEPLGRPAAGVLLRESPPILYDDDLSTVPLVLSMGTDSDTFRMMGQINSRNYREN</sequence>
<protein>
    <submittedName>
        <fullName evidence="1">Uncharacterized protein</fullName>
    </submittedName>
</protein>
<proteinExistence type="predicted"/>
<reference evidence="1 2" key="1">
    <citation type="journal article" date="2008" name="Nature">
        <title>The genome of the model beetle and pest Tribolium castaneum.</title>
        <authorList>
            <consortium name="Tribolium Genome Sequencing Consortium"/>
            <person name="Richards S."/>
            <person name="Gibbs R.A."/>
            <person name="Weinstock G.M."/>
            <person name="Brown S.J."/>
            <person name="Denell R."/>
            <person name="Beeman R.W."/>
            <person name="Gibbs R."/>
            <person name="Beeman R.W."/>
            <person name="Brown S.J."/>
            <person name="Bucher G."/>
            <person name="Friedrich M."/>
            <person name="Grimmelikhuijzen C.J."/>
            <person name="Klingler M."/>
            <person name="Lorenzen M."/>
            <person name="Richards S."/>
            <person name="Roth S."/>
            <person name="Schroder R."/>
            <person name="Tautz D."/>
            <person name="Zdobnov E.M."/>
            <person name="Muzny D."/>
            <person name="Gibbs R.A."/>
            <person name="Weinstock G.M."/>
            <person name="Attaway T."/>
            <person name="Bell S."/>
            <person name="Buhay C.J."/>
            <person name="Chandrabose M.N."/>
            <person name="Chavez D."/>
            <person name="Clerk-Blankenburg K.P."/>
            <person name="Cree A."/>
            <person name="Dao M."/>
            <person name="Davis C."/>
            <person name="Chacko J."/>
            <person name="Dinh H."/>
            <person name="Dugan-Rocha S."/>
            <person name="Fowler G."/>
            <person name="Garner T.T."/>
            <person name="Garnes J."/>
            <person name="Gnirke A."/>
            <person name="Hawes A."/>
            <person name="Hernandez J."/>
            <person name="Hines S."/>
            <person name="Holder M."/>
            <person name="Hume J."/>
            <person name="Jhangiani S.N."/>
            <person name="Joshi V."/>
            <person name="Khan Z.M."/>
            <person name="Jackson L."/>
            <person name="Kovar C."/>
            <person name="Kowis A."/>
            <person name="Lee S."/>
            <person name="Lewis L.R."/>
            <person name="Margolis J."/>
            <person name="Morgan M."/>
            <person name="Nazareth L.V."/>
            <person name="Nguyen N."/>
            <person name="Okwuonu G."/>
            <person name="Parker D."/>
            <person name="Richards S."/>
            <person name="Ruiz S.J."/>
            <person name="Santibanez J."/>
            <person name="Savard J."/>
            <person name="Scherer S.E."/>
            <person name="Schneider B."/>
            <person name="Sodergren E."/>
            <person name="Tautz D."/>
            <person name="Vattahil S."/>
            <person name="Villasana D."/>
            <person name="White C.S."/>
            <person name="Wright R."/>
            <person name="Park Y."/>
            <person name="Beeman R.W."/>
            <person name="Lord J."/>
            <person name="Oppert B."/>
            <person name="Lorenzen M."/>
            <person name="Brown S."/>
            <person name="Wang L."/>
            <person name="Savard J."/>
            <person name="Tautz D."/>
            <person name="Richards S."/>
            <person name="Weinstock G."/>
            <person name="Gibbs R.A."/>
            <person name="Liu Y."/>
            <person name="Worley K."/>
            <person name="Weinstock G."/>
            <person name="Elsik C.G."/>
            <person name="Reese J.T."/>
            <person name="Elhaik E."/>
            <person name="Landan G."/>
            <person name="Graur D."/>
            <person name="Arensburger P."/>
            <person name="Atkinson P."/>
            <person name="Beeman R.W."/>
            <person name="Beidler J."/>
            <person name="Brown S.J."/>
            <person name="Demuth J.P."/>
            <person name="Drury D.W."/>
            <person name="Du Y.Z."/>
            <person name="Fujiwara H."/>
            <person name="Lorenzen M."/>
            <person name="Maselli V."/>
            <person name="Osanai M."/>
            <person name="Park Y."/>
            <person name="Robertson H.M."/>
            <person name="Tu Z."/>
            <person name="Wang J.J."/>
            <person name="Wang S."/>
            <person name="Richards S."/>
            <person name="Song H."/>
            <person name="Zhang L."/>
            <person name="Sodergren E."/>
            <person name="Werner D."/>
            <person name="Stanke M."/>
            <person name="Morgenstern B."/>
            <person name="Solovyev V."/>
            <person name="Kosarev P."/>
            <person name="Brown G."/>
            <person name="Chen H.C."/>
            <person name="Ermolaeva O."/>
            <person name="Hlavina W."/>
            <person name="Kapustin Y."/>
            <person name="Kiryutin B."/>
            <person name="Kitts P."/>
            <person name="Maglott D."/>
            <person name="Pruitt K."/>
            <person name="Sapojnikov V."/>
            <person name="Souvorov A."/>
            <person name="Mackey A.J."/>
            <person name="Waterhouse R.M."/>
            <person name="Wyder S."/>
            <person name="Zdobnov E.M."/>
            <person name="Zdobnov E.M."/>
            <person name="Wyder S."/>
            <person name="Kriventseva E.V."/>
            <person name="Kadowaki T."/>
            <person name="Bork P."/>
            <person name="Aranda M."/>
            <person name="Bao R."/>
            <person name="Beermann A."/>
            <person name="Berns N."/>
            <person name="Bolognesi R."/>
            <person name="Bonneton F."/>
            <person name="Bopp D."/>
            <person name="Brown S.J."/>
            <person name="Bucher G."/>
            <person name="Butts T."/>
            <person name="Chaumot A."/>
            <person name="Denell R.E."/>
            <person name="Ferrier D.E."/>
            <person name="Friedrich M."/>
            <person name="Gordon C.M."/>
            <person name="Jindra M."/>
            <person name="Klingler M."/>
            <person name="Lan Q."/>
            <person name="Lattorff H.M."/>
            <person name="Laudet V."/>
            <person name="von Levetsow C."/>
            <person name="Liu Z."/>
            <person name="Lutz R."/>
            <person name="Lynch J.A."/>
            <person name="da Fonseca R.N."/>
            <person name="Posnien N."/>
            <person name="Reuter R."/>
            <person name="Roth S."/>
            <person name="Savard J."/>
            <person name="Schinko J.B."/>
            <person name="Schmitt C."/>
            <person name="Schoppmeier M."/>
            <person name="Schroder R."/>
            <person name="Shippy T.D."/>
            <person name="Simonnet F."/>
            <person name="Marques-Souza H."/>
            <person name="Tautz D."/>
            <person name="Tomoyasu Y."/>
            <person name="Trauner J."/>
            <person name="Van der Zee M."/>
            <person name="Vervoort M."/>
            <person name="Wittkopp N."/>
            <person name="Wimmer E.A."/>
            <person name="Yang X."/>
            <person name="Jones A.K."/>
            <person name="Sattelle D.B."/>
            <person name="Ebert P.R."/>
            <person name="Nelson D."/>
            <person name="Scott J.G."/>
            <person name="Beeman R.W."/>
            <person name="Muthukrishnan S."/>
            <person name="Kramer K.J."/>
            <person name="Arakane Y."/>
            <person name="Beeman R.W."/>
            <person name="Zhu Q."/>
            <person name="Hogenkamp D."/>
            <person name="Dixit R."/>
            <person name="Oppert B."/>
            <person name="Jiang H."/>
            <person name="Zou Z."/>
            <person name="Marshall J."/>
            <person name="Elpidina E."/>
            <person name="Vinokurov K."/>
            <person name="Oppert C."/>
            <person name="Zou Z."/>
            <person name="Evans J."/>
            <person name="Lu Z."/>
            <person name="Zhao P."/>
            <person name="Sumathipala N."/>
            <person name="Altincicek B."/>
            <person name="Vilcinskas A."/>
            <person name="Williams M."/>
            <person name="Hultmark D."/>
            <person name="Hetru C."/>
            <person name="Jiang H."/>
            <person name="Grimmelikhuijzen C.J."/>
            <person name="Hauser F."/>
            <person name="Cazzamali G."/>
            <person name="Williamson M."/>
            <person name="Park Y."/>
            <person name="Li B."/>
            <person name="Tanaka Y."/>
            <person name="Predel R."/>
            <person name="Neupert S."/>
            <person name="Schachtner J."/>
            <person name="Verleyen P."/>
            <person name="Raible F."/>
            <person name="Bork P."/>
            <person name="Friedrich M."/>
            <person name="Walden K.K."/>
            <person name="Robertson H.M."/>
            <person name="Angeli S."/>
            <person name="Foret S."/>
            <person name="Bucher G."/>
            <person name="Schuetz S."/>
            <person name="Maleszka R."/>
            <person name="Wimmer E.A."/>
            <person name="Beeman R.W."/>
            <person name="Lorenzen M."/>
            <person name="Tomoyasu Y."/>
            <person name="Miller S.C."/>
            <person name="Grossmann D."/>
            <person name="Bucher G."/>
        </authorList>
    </citation>
    <scope>NUCLEOTIDE SEQUENCE [LARGE SCALE GENOMIC DNA]</scope>
    <source>
        <strain evidence="1 2">Georgia GA2</strain>
    </source>
</reference>
<reference evidence="1 2" key="2">
    <citation type="journal article" date="2010" name="Nucleic Acids Res.">
        <title>BeetleBase in 2010: revisions to provide comprehensive genomic information for Tribolium castaneum.</title>
        <authorList>
            <person name="Kim H.S."/>
            <person name="Murphy T."/>
            <person name="Xia J."/>
            <person name="Caragea D."/>
            <person name="Park Y."/>
            <person name="Beeman R.W."/>
            <person name="Lorenzen M.D."/>
            <person name="Butcher S."/>
            <person name="Manak J.R."/>
            <person name="Brown S.J."/>
        </authorList>
    </citation>
    <scope>GENOME REANNOTATION</scope>
    <source>
        <strain evidence="1 2">Georgia GA2</strain>
    </source>
</reference>
<dbReference type="EMBL" id="KQ971338">
    <property type="protein sequence ID" value="KYB27809.1"/>
    <property type="molecule type" value="Genomic_DNA"/>
</dbReference>
<dbReference type="AlphaFoldDB" id="A0A139WIQ7"/>
<accession>A0A139WIQ7</accession>
<organism evidence="1 2">
    <name type="scientific">Tribolium castaneum</name>
    <name type="common">Red flour beetle</name>
    <dbReference type="NCBI Taxonomy" id="7070"/>
    <lineage>
        <taxon>Eukaryota</taxon>
        <taxon>Metazoa</taxon>
        <taxon>Ecdysozoa</taxon>
        <taxon>Arthropoda</taxon>
        <taxon>Hexapoda</taxon>
        <taxon>Insecta</taxon>
        <taxon>Pterygota</taxon>
        <taxon>Neoptera</taxon>
        <taxon>Endopterygota</taxon>
        <taxon>Coleoptera</taxon>
        <taxon>Polyphaga</taxon>
        <taxon>Cucujiformia</taxon>
        <taxon>Tenebrionidae</taxon>
        <taxon>Tenebrionidae incertae sedis</taxon>
        <taxon>Tribolium</taxon>
    </lineage>
</organism>